<keyword evidence="1" id="KW-0175">Coiled coil</keyword>
<proteinExistence type="predicted"/>
<evidence type="ECO:0000256" key="1">
    <source>
        <dbReference type="SAM" id="Coils"/>
    </source>
</evidence>
<dbReference type="Proteomes" id="UP000075578">
    <property type="component" value="Unassembled WGS sequence"/>
</dbReference>
<dbReference type="AlphaFoldDB" id="A0A150INS0"/>
<protein>
    <submittedName>
        <fullName evidence="3">Uncharacterized protein</fullName>
    </submittedName>
</protein>
<evidence type="ECO:0000256" key="2">
    <source>
        <dbReference type="SAM" id="MobiDB-lite"/>
    </source>
</evidence>
<accession>A0A150INS0</accession>
<comment type="caution">
    <text evidence="3">The sequence shown here is derived from an EMBL/GenBank/DDBJ whole genome shotgun (WGS) entry which is preliminary data.</text>
</comment>
<gene>
    <name evidence="3" type="ORF">AMQ74_01814</name>
</gene>
<organism evidence="3 4">
    <name type="scientific">Candidatus Methanofastidiosum methylothiophilum</name>
    <dbReference type="NCBI Taxonomy" id="1705564"/>
    <lineage>
        <taxon>Archaea</taxon>
        <taxon>Methanobacteriati</taxon>
        <taxon>Methanobacteriota</taxon>
        <taxon>Stenosarchaea group</taxon>
        <taxon>Candidatus Methanofastidiosia</taxon>
        <taxon>Candidatus Methanofastidiosales</taxon>
        <taxon>Candidatus Methanofastidiosaceae</taxon>
        <taxon>Candidatus Methanofastidiosum</taxon>
    </lineage>
</organism>
<dbReference type="EMBL" id="LNGD01000205">
    <property type="protein sequence ID" value="KYC46475.1"/>
    <property type="molecule type" value="Genomic_DNA"/>
</dbReference>
<sequence length="354" mass="40635">MQRGGTTIFEHDAIMERLEDIAIDRYLPMDVYKKSLNDWEGIPIIYAQEHPDMTLLIKDPEKALEKINGKVIGKVTKPRIVEEGQPRVEATYIWNDPEVEELYKNGTIATSTGSFCESIEDPGLPKGVKRLAGKQIPNHLLVFKRDEQNLPKDKGTYILNKEEISLADQIENKGATISKENASELRGILDKLQALFKKMTTTAEEEQKESAPEKIKKTLDKEEEKMKEEMEALRKELEEKNKSLAELQARVDDQAKSIEAFKKKEDELKQKEMERSWESVKATLPPGLTHKEESEKELKELYFNKPHEFIAKVSVIKPQKETSPEGEEHAFKENAISAGRTVGYFDMNKKEYVR</sequence>
<reference evidence="3 4" key="1">
    <citation type="journal article" date="2016" name="ISME J.">
        <title>Chasing the elusive Euryarchaeota class WSA2: genomes reveal a uniquely fastidious methyl-reducing methanogen.</title>
        <authorList>
            <person name="Nobu M.K."/>
            <person name="Narihiro T."/>
            <person name="Kuroda K."/>
            <person name="Mei R."/>
            <person name="Liu W.T."/>
        </authorList>
    </citation>
    <scope>NUCLEOTIDE SEQUENCE [LARGE SCALE GENOMIC DNA]</scope>
    <source>
        <strain evidence="3">U1lsi0528_Bin089</strain>
    </source>
</reference>
<evidence type="ECO:0000313" key="3">
    <source>
        <dbReference type="EMBL" id="KYC46475.1"/>
    </source>
</evidence>
<name>A0A150INS0_9EURY</name>
<feature type="region of interest" description="Disordered" evidence="2">
    <location>
        <begin position="272"/>
        <end position="291"/>
    </location>
</feature>
<evidence type="ECO:0000313" key="4">
    <source>
        <dbReference type="Proteomes" id="UP000075578"/>
    </source>
</evidence>
<feature type="coiled-coil region" evidence="1">
    <location>
        <begin position="189"/>
        <end position="271"/>
    </location>
</feature>